<gene>
    <name evidence="1" type="ORF">C485_18022</name>
</gene>
<sequence>MDTEDAVQKIINQYNFRPSRKYKLETITEKETKTGGVLWNYQTHKPPREIKLPRNPPSGYTSIYDLRDKDDFFQYFENRFPDLPDGRYCARTSAGGNNGISTLFILDYRNGQVTNWIKQSNPKNKYKGYRARYYALPKYFRLRDELNV</sequence>
<reference evidence="1 2" key="1">
    <citation type="journal article" date="2014" name="PLoS Genet.">
        <title>Phylogenetically driven sequencing of extremely halophilic archaea reveals strategies for static and dynamic osmo-response.</title>
        <authorList>
            <person name="Becker E.A."/>
            <person name="Seitzer P.M."/>
            <person name="Tritt A."/>
            <person name="Larsen D."/>
            <person name="Krusor M."/>
            <person name="Yao A.I."/>
            <person name="Wu D."/>
            <person name="Madern D."/>
            <person name="Eisen J.A."/>
            <person name="Darling A.E."/>
            <person name="Facciotti M.T."/>
        </authorList>
    </citation>
    <scope>NUCLEOTIDE SEQUENCE [LARGE SCALE GENOMIC DNA]</scope>
    <source>
        <strain evidence="1 2">JCM 12890</strain>
    </source>
</reference>
<organism evidence="1 2">
    <name type="scientific">Natrinema altunense (strain JCM 12890 / CGMCC 1.3731 / AJ2)</name>
    <dbReference type="NCBI Taxonomy" id="1227494"/>
    <lineage>
        <taxon>Archaea</taxon>
        <taxon>Methanobacteriati</taxon>
        <taxon>Methanobacteriota</taxon>
        <taxon>Stenosarchaea group</taxon>
        <taxon>Halobacteria</taxon>
        <taxon>Halobacteriales</taxon>
        <taxon>Natrialbaceae</taxon>
        <taxon>Natrinema</taxon>
    </lineage>
</organism>
<evidence type="ECO:0000313" key="1">
    <source>
        <dbReference type="EMBL" id="ELY83675.1"/>
    </source>
</evidence>
<dbReference type="AlphaFoldDB" id="L9ZB20"/>
<proteinExistence type="predicted"/>
<accession>L9ZB20</accession>
<comment type="caution">
    <text evidence="1">The sequence shown here is derived from an EMBL/GenBank/DDBJ whole genome shotgun (WGS) entry which is preliminary data.</text>
</comment>
<keyword evidence="2" id="KW-1185">Reference proteome</keyword>
<evidence type="ECO:0000313" key="2">
    <source>
        <dbReference type="Proteomes" id="UP000011511"/>
    </source>
</evidence>
<dbReference type="EMBL" id="AOIK01000043">
    <property type="protein sequence ID" value="ELY83675.1"/>
    <property type="molecule type" value="Genomic_DNA"/>
</dbReference>
<name>L9ZB20_NATA2</name>
<dbReference type="RefSeq" id="WP_007110819.1">
    <property type="nucleotide sequence ID" value="NZ_AOIK01000043.1"/>
</dbReference>
<dbReference type="Proteomes" id="UP000011511">
    <property type="component" value="Unassembled WGS sequence"/>
</dbReference>
<protein>
    <submittedName>
        <fullName evidence="1">Uncharacterized protein</fullName>
    </submittedName>
</protein>